<proteinExistence type="predicted"/>
<protein>
    <recommendedName>
        <fullName evidence="9">RING-type domain-containing protein</fullName>
    </recommendedName>
</protein>
<evidence type="ECO:0000256" key="3">
    <source>
        <dbReference type="ARBA" id="ARBA00022833"/>
    </source>
</evidence>
<evidence type="ECO:0000256" key="4">
    <source>
        <dbReference type="PROSITE-ProRule" id="PRU00175"/>
    </source>
</evidence>
<keyword evidence="2 4" id="KW-0863">Zinc-finger</keyword>
<sequence length="611" mass="68707">MKMEEISCGPLVQQQLNKFKASSLSSRAAVLARSGSFGSCLEQALVDAEVFKCDFCHLHYNLYTRRAKLLSCNHSFCLKCLQGLQISREIVCPSCQYKTNVGPTGVVSLRDNGFILPRLKDVPKEEILASDKDLDSFIDMSDFNESYLSNGSSSNNMIVQRPNMKRPMWFCRSCNKPAHTNCIESHDLCQYEIRVREMEEELAKMQRLVCGRASRAMHVSDQLHMLTVAMEDAWEALKINLLQMQKEYKDQLKSISESKAHLEMTIGQKEKWGIAEARAGSPALLQEKINRLQEHVETLEYKSRIFEDAKAQWTVFTNCTAQIKLKEMSTAFPLGNFDINLDLHEQNASPECLCMMYSIYKYVENRLQTKRMDSMLGDVNAFGSNTVKDIAVNHHSAAPVVRERNNNENGYQLQVVDSKPKATIAQIVATTAAAAPAQPPPKAVASIPKPLAKTKVIMEVYFSKAPIMARNFIELCTGVHGITYKYTDLWQVPDNDHVVGGNLRDGDKISIYDRKVFNGDASPLHDGVGMLRMRGHGTTAKGEAVVGSQFMIWMKQKTFKNYARTLVFGKVINGMEVLQKVPTMVNKKEGQVTKRIIPCRIMDCGTCDGPR</sequence>
<dbReference type="PROSITE" id="PS50072">
    <property type="entry name" value="CSA_PPIASE_2"/>
    <property type="match status" value="1"/>
</dbReference>
<dbReference type="InterPro" id="IPR013083">
    <property type="entry name" value="Znf_RING/FYVE/PHD"/>
</dbReference>
<dbReference type="InterPro" id="IPR017907">
    <property type="entry name" value="Znf_RING_CS"/>
</dbReference>
<feature type="domain" description="PPIase cyclophilin-type" evidence="5">
    <location>
        <begin position="455"/>
        <end position="606"/>
    </location>
</feature>
<dbReference type="InterPro" id="IPR029000">
    <property type="entry name" value="Cyclophilin-like_dom_sf"/>
</dbReference>
<dbReference type="PANTHER" id="PTHR11071:SF561">
    <property type="entry name" value="PEPTIDYL-PROLYL CIS-TRANS ISOMERASE D-RELATED"/>
    <property type="match status" value="1"/>
</dbReference>
<dbReference type="GO" id="GO:0016018">
    <property type="term" value="F:cyclosporin A binding"/>
    <property type="evidence" value="ECO:0007669"/>
    <property type="project" value="TreeGrafter"/>
</dbReference>
<dbReference type="Gene3D" id="3.30.40.10">
    <property type="entry name" value="Zinc/RING finger domain, C3HC4 (zinc finger)"/>
    <property type="match status" value="1"/>
</dbReference>
<dbReference type="EMBL" id="CADEPI010000294">
    <property type="protein sequence ID" value="CAB3383077.1"/>
    <property type="molecule type" value="Genomic_DNA"/>
</dbReference>
<gene>
    <name evidence="7" type="ORF">CLODIP_2_CD06327</name>
</gene>
<dbReference type="GO" id="GO:0003755">
    <property type="term" value="F:peptidyl-prolyl cis-trans isomerase activity"/>
    <property type="evidence" value="ECO:0007669"/>
    <property type="project" value="InterPro"/>
</dbReference>
<keyword evidence="8" id="KW-1185">Reference proteome</keyword>
<dbReference type="GO" id="GO:0008270">
    <property type="term" value="F:zinc ion binding"/>
    <property type="evidence" value="ECO:0007669"/>
    <property type="project" value="UniProtKB-KW"/>
</dbReference>
<comment type="caution">
    <text evidence="7">The sequence shown here is derived from an EMBL/GenBank/DDBJ whole genome shotgun (WGS) entry which is preliminary data.</text>
</comment>
<evidence type="ECO:0000313" key="8">
    <source>
        <dbReference type="Proteomes" id="UP000494165"/>
    </source>
</evidence>
<dbReference type="SUPFAM" id="SSF57850">
    <property type="entry name" value="RING/U-box"/>
    <property type="match status" value="1"/>
</dbReference>
<evidence type="ECO:0000259" key="5">
    <source>
        <dbReference type="PROSITE" id="PS50072"/>
    </source>
</evidence>
<dbReference type="Pfam" id="PF00160">
    <property type="entry name" value="Pro_isomerase"/>
    <property type="match status" value="1"/>
</dbReference>
<accession>A0A8S1DS09</accession>
<dbReference type="PROSITE" id="PS00518">
    <property type="entry name" value="ZF_RING_1"/>
    <property type="match status" value="1"/>
</dbReference>
<dbReference type="Gene3D" id="2.40.100.10">
    <property type="entry name" value="Cyclophilin-like"/>
    <property type="match status" value="1"/>
</dbReference>
<dbReference type="PANTHER" id="PTHR11071">
    <property type="entry name" value="PEPTIDYL-PROLYL CIS-TRANS ISOMERASE"/>
    <property type="match status" value="1"/>
</dbReference>
<evidence type="ECO:0008006" key="9">
    <source>
        <dbReference type="Google" id="ProtNLM"/>
    </source>
</evidence>
<organism evidence="7 8">
    <name type="scientific">Cloeon dipterum</name>
    <dbReference type="NCBI Taxonomy" id="197152"/>
    <lineage>
        <taxon>Eukaryota</taxon>
        <taxon>Metazoa</taxon>
        <taxon>Ecdysozoa</taxon>
        <taxon>Arthropoda</taxon>
        <taxon>Hexapoda</taxon>
        <taxon>Insecta</taxon>
        <taxon>Pterygota</taxon>
        <taxon>Palaeoptera</taxon>
        <taxon>Ephemeroptera</taxon>
        <taxon>Pisciforma</taxon>
        <taxon>Baetidae</taxon>
        <taxon>Cloeon</taxon>
    </lineage>
</organism>
<dbReference type="Proteomes" id="UP000494165">
    <property type="component" value="Unassembled WGS sequence"/>
</dbReference>
<dbReference type="PROSITE" id="PS50089">
    <property type="entry name" value="ZF_RING_2"/>
    <property type="match status" value="1"/>
</dbReference>
<dbReference type="AlphaFoldDB" id="A0A8S1DS09"/>
<evidence type="ECO:0000256" key="2">
    <source>
        <dbReference type="ARBA" id="ARBA00022771"/>
    </source>
</evidence>
<reference evidence="7 8" key="1">
    <citation type="submission" date="2020-04" db="EMBL/GenBank/DDBJ databases">
        <authorList>
            <person name="Alioto T."/>
            <person name="Alioto T."/>
            <person name="Gomez Garrido J."/>
        </authorList>
    </citation>
    <scope>NUCLEOTIDE SEQUENCE [LARGE SCALE GENOMIC DNA]</scope>
</reference>
<evidence type="ECO:0000256" key="1">
    <source>
        <dbReference type="ARBA" id="ARBA00022723"/>
    </source>
</evidence>
<keyword evidence="3" id="KW-0862">Zinc</keyword>
<dbReference type="OrthoDB" id="252722at2759"/>
<feature type="domain" description="RING-type" evidence="6">
    <location>
        <begin position="53"/>
        <end position="96"/>
    </location>
</feature>
<dbReference type="SUPFAM" id="SSF50891">
    <property type="entry name" value="Cyclophilin-like"/>
    <property type="match status" value="1"/>
</dbReference>
<evidence type="ECO:0000313" key="7">
    <source>
        <dbReference type="EMBL" id="CAB3383077.1"/>
    </source>
</evidence>
<dbReference type="InterPro" id="IPR001841">
    <property type="entry name" value="Znf_RING"/>
</dbReference>
<evidence type="ECO:0000259" key="6">
    <source>
        <dbReference type="PROSITE" id="PS50089"/>
    </source>
</evidence>
<dbReference type="InterPro" id="IPR002130">
    <property type="entry name" value="Cyclophilin-type_PPIase_dom"/>
</dbReference>
<dbReference type="GO" id="GO:0006457">
    <property type="term" value="P:protein folding"/>
    <property type="evidence" value="ECO:0007669"/>
    <property type="project" value="TreeGrafter"/>
</dbReference>
<dbReference type="GO" id="GO:0005737">
    <property type="term" value="C:cytoplasm"/>
    <property type="evidence" value="ECO:0007669"/>
    <property type="project" value="TreeGrafter"/>
</dbReference>
<name>A0A8S1DS09_9INSE</name>
<keyword evidence="1" id="KW-0479">Metal-binding</keyword>